<dbReference type="InterPro" id="IPR020622">
    <property type="entry name" value="Ala_racemase_pyridoxalP-BS"/>
</dbReference>
<dbReference type="HAMAP" id="MF_01201">
    <property type="entry name" value="Ala_racemase"/>
    <property type="match status" value="1"/>
</dbReference>
<sequence>MSDVAYRPTYLNVDLDAILYNYNIFKTLQSDKLVIPVIKANGYGLGSVKIAEILENNGAQFFAVATLDEAIELRLHNINAKLLVLGAISPKDINKAIQYDITLTVPSQFWLERAIHYIEDNSDHVYLHVKLDTGMGRLGIKTLEEYQLVINLIKEHPNLIFDGVFTHFANADEPGDSMKQQYAFFEELVTKAERPKYIHAQNSAGALLANCKLCNALRLGISLYGYYPSEYVRNEVDVQLKPSAKLITQVVQTKYLNPGDSVSYGSTFTATEKMKIAVLPIGYADGFLRSMQGFAVNVNQQQCEIIGRVCMDQMIISVPDDVKEGDEVILIDNNLNSSQAVEALAVKQNTINYEVLCNLGRRLPRIYYLNKKFEVTNELLN</sequence>
<evidence type="ECO:0000313" key="9">
    <source>
        <dbReference type="EMBL" id="AVI06886.1"/>
    </source>
</evidence>
<accession>A0A3S7H010</accession>
<dbReference type="GO" id="GO:0008784">
    <property type="term" value="F:alanine racemase activity"/>
    <property type="evidence" value="ECO:0007669"/>
    <property type="project" value="UniProtKB-UniRule"/>
</dbReference>
<evidence type="ECO:0000256" key="5">
    <source>
        <dbReference type="HAMAP-Rule" id="MF_01201"/>
    </source>
</evidence>
<dbReference type="InterPro" id="IPR000821">
    <property type="entry name" value="Ala_racemase"/>
</dbReference>
<dbReference type="GO" id="GO:0030632">
    <property type="term" value="P:D-alanine biosynthetic process"/>
    <property type="evidence" value="ECO:0007669"/>
    <property type="project" value="UniProtKB-UniRule"/>
</dbReference>
<evidence type="ECO:0000313" key="11">
    <source>
        <dbReference type="Proteomes" id="UP000665944"/>
    </source>
</evidence>
<dbReference type="PANTHER" id="PTHR30511">
    <property type="entry name" value="ALANINE RACEMASE"/>
    <property type="match status" value="1"/>
</dbReference>
<comment type="similarity">
    <text evidence="5">Belongs to the alanine racemase family.</text>
</comment>
<feature type="binding site" evidence="5 7">
    <location>
        <position position="311"/>
    </location>
    <ligand>
        <name>substrate</name>
    </ligand>
</feature>
<dbReference type="SUPFAM" id="SSF50621">
    <property type="entry name" value="Alanine racemase C-terminal domain-like"/>
    <property type="match status" value="1"/>
</dbReference>
<dbReference type="RefSeq" id="WP_017174797.1">
    <property type="nucleotide sequence ID" value="NZ_CP014107.1"/>
</dbReference>
<reference evidence="10 11" key="2">
    <citation type="submission" date="2022-06" db="EMBL/GenBank/DDBJ databases">
        <title>Staphylococcus hominis ShoR14 genome sequence.</title>
        <authorList>
            <person name="Yeo C.C."/>
            <person name="Chew C.H."/>
            <person name="Che Hamzah A.M."/>
            <person name="Al-Trad E.I."/>
        </authorList>
    </citation>
    <scope>NUCLEOTIDE SEQUENCE [LARGE SCALE GENOMIC DNA]</scope>
    <source>
        <strain evidence="10 11">ShoR14</strain>
    </source>
</reference>
<dbReference type="FunFam" id="2.40.37.10:FF:000006">
    <property type="entry name" value="Alanine racemase"/>
    <property type="match status" value="1"/>
</dbReference>
<dbReference type="EMBL" id="JAGHKT020000014">
    <property type="protein sequence ID" value="MCM5672925.1"/>
    <property type="molecule type" value="Genomic_DNA"/>
</dbReference>
<dbReference type="PRINTS" id="PR00992">
    <property type="entry name" value="ALARACEMASE"/>
</dbReference>
<evidence type="ECO:0000313" key="10">
    <source>
        <dbReference type="EMBL" id="MCM5672925.1"/>
    </source>
</evidence>
<name>A0A3S7H010_STAHO</name>
<evidence type="ECO:0000256" key="1">
    <source>
        <dbReference type="ARBA" id="ARBA00000316"/>
    </source>
</evidence>
<proteinExistence type="inferred from homology"/>
<dbReference type="FunFam" id="3.20.20.10:FF:000002">
    <property type="entry name" value="Alanine racemase"/>
    <property type="match status" value="1"/>
</dbReference>
<dbReference type="EMBL" id="CP014567">
    <property type="protein sequence ID" value="AVI06886.1"/>
    <property type="molecule type" value="Genomic_DNA"/>
</dbReference>
<dbReference type="GO" id="GO:0030170">
    <property type="term" value="F:pyridoxal phosphate binding"/>
    <property type="evidence" value="ECO:0007669"/>
    <property type="project" value="UniProtKB-UniRule"/>
</dbReference>
<keyword evidence="4 5" id="KW-0413">Isomerase</keyword>
<dbReference type="GO" id="GO:0009252">
    <property type="term" value="P:peptidoglycan biosynthetic process"/>
    <property type="evidence" value="ECO:0007669"/>
    <property type="project" value="TreeGrafter"/>
</dbReference>
<dbReference type="AlphaFoldDB" id="A0A3S7H010"/>
<comment type="catalytic activity">
    <reaction evidence="1 5">
        <text>L-alanine = D-alanine</text>
        <dbReference type="Rhea" id="RHEA:20249"/>
        <dbReference type="ChEBI" id="CHEBI:57416"/>
        <dbReference type="ChEBI" id="CHEBI:57972"/>
        <dbReference type="EC" id="5.1.1.1"/>
    </reaction>
</comment>
<dbReference type="CDD" id="cd00430">
    <property type="entry name" value="PLPDE_III_AR"/>
    <property type="match status" value="1"/>
</dbReference>
<dbReference type="GO" id="GO:0005829">
    <property type="term" value="C:cytosol"/>
    <property type="evidence" value="ECO:0007669"/>
    <property type="project" value="TreeGrafter"/>
</dbReference>
<dbReference type="SUPFAM" id="SSF51419">
    <property type="entry name" value="PLP-binding barrel"/>
    <property type="match status" value="1"/>
</dbReference>
<dbReference type="PROSITE" id="PS00395">
    <property type="entry name" value="ALANINE_RACEMASE"/>
    <property type="match status" value="1"/>
</dbReference>
<evidence type="ECO:0000259" key="8">
    <source>
        <dbReference type="SMART" id="SM01005"/>
    </source>
</evidence>
<evidence type="ECO:0000256" key="3">
    <source>
        <dbReference type="ARBA" id="ARBA00022898"/>
    </source>
</evidence>
<evidence type="ECO:0000256" key="2">
    <source>
        <dbReference type="ARBA" id="ARBA00001933"/>
    </source>
</evidence>
<dbReference type="NCBIfam" id="TIGR00492">
    <property type="entry name" value="alr"/>
    <property type="match status" value="1"/>
</dbReference>
<gene>
    <name evidence="10" type="primary">alr</name>
    <name evidence="9" type="ORF">AZE34_08940</name>
    <name evidence="10" type="ORF">J7T32_009245</name>
</gene>
<dbReference type="EC" id="5.1.1.1" evidence="5"/>
<feature type="binding site" evidence="5 7">
    <location>
        <position position="137"/>
    </location>
    <ligand>
        <name>substrate</name>
    </ligand>
</feature>
<dbReference type="Pfam" id="PF01168">
    <property type="entry name" value="Ala_racemase_N"/>
    <property type="match status" value="1"/>
</dbReference>
<dbReference type="InterPro" id="IPR011079">
    <property type="entry name" value="Ala_racemase_C"/>
</dbReference>
<feature type="modified residue" description="N6-(pyridoxal phosphate)lysine" evidence="5 6">
    <location>
        <position position="39"/>
    </location>
</feature>
<dbReference type="UniPathway" id="UPA00042">
    <property type="reaction ID" value="UER00497"/>
</dbReference>
<dbReference type="Gene3D" id="3.20.20.10">
    <property type="entry name" value="Alanine racemase"/>
    <property type="match status" value="1"/>
</dbReference>
<feature type="active site" description="Proton acceptor; specific for D-alanine" evidence="5">
    <location>
        <position position="39"/>
    </location>
</feature>
<evidence type="ECO:0000256" key="4">
    <source>
        <dbReference type="ARBA" id="ARBA00023235"/>
    </source>
</evidence>
<comment type="pathway">
    <text evidence="5">Amino-acid biosynthesis; D-alanine biosynthesis; D-alanine from L-alanine: step 1/1.</text>
</comment>
<evidence type="ECO:0000256" key="6">
    <source>
        <dbReference type="PIRSR" id="PIRSR600821-50"/>
    </source>
</evidence>
<dbReference type="InterPro" id="IPR009006">
    <property type="entry name" value="Ala_racemase/Decarboxylase_C"/>
</dbReference>
<protein>
    <recommendedName>
        <fullName evidence="5">Alanine racemase</fullName>
        <ecNumber evidence="5">5.1.1.1</ecNumber>
    </recommendedName>
</protein>
<dbReference type="Gene3D" id="2.40.37.10">
    <property type="entry name" value="Lyase, Ornithine Decarboxylase, Chain A, domain 1"/>
    <property type="match status" value="1"/>
</dbReference>
<dbReference type="Proteomes" id="UP000665944">
    <property type="component" value="Unassembled WGS sequence"/>
</dbReference>
<dbReference type="InterPro" id="IPR029066">
    <property type="entry name" value="PLP-binding_barrel"/>
</dbReference>
<evidence type="ECO:0000256" key="7">
    <source>
        <dbReference type="PIRSR" id="PIRSR600821-52"/>
    </source>
</evidence>
<comment type="cofactor">
    <cofactor evidence="2 5 6">
        <name>pyridoxal 5'-phosphate</name>
        <dbReference type="ChEBI" id="CHEBI:597326"/>
    </cofactor>
</comment>
<dbReference type="PANTHER" id="PTHR30511:SF0">
    <property type="entry name" value="ALANINE RACEMASE, CATABOLIC-RELATED"/>
    <property type="match status" value="1"/>
</dbReference>
<dbReference type="Pfam" id="PF00842">
    <property type="entry name" value="Ala_racemase_C"/>
    <property type="match status" value="1"/>
</dbReference>
<comment type="function">
    <text evidence="5">Catalyzes the interconversion of L-alanine and D-alanine. May also act on other amino acids.</text>
</comment>
<keyword evidence="3 5" id="KW-0663">Pyridoxal phosphate</keyword>
<reference evidence="9" key="1">
    <citation type="submission" date="2016-02" db="EMBL/GenBank/DDBJ databases">
        <title>Genomic sequence of a clinical Staphylococcus hominis isolate.</title>
        <authorList>
            <person name="McClure J.M."/>
            <person name="Zhang K."/>
        </authorList>
    </citation>
    <scope>NUCLEOTIDE SEQUENCE</scope>
    <source>
        <strain evidence="9">C34847</strain>
    </source>
</reference>
<keyword evidence="11" id="KW-1185">Reference proteome</keyword>
<dbReference type="InterPro" id="IPR001608">
    <property type="entry name" value="Ala_racemase_N"/>
</dbReference>
<feature type="domain" description="Alanine racemase C-terminal" evidence="8">
    <location>
        <begin position="243"/>
        <end position="368"/>
    </location>
</feature>
<feature type="active site" description="Proton acceptor; specific for L-alanine" evidence="5">
    <location>
        <position position="264"/>
    </location>
</feature>
<organism evidence="9">
    <name type="scientific">Staphylococcus hominis</name>
    <dbReference type="NCBI Taxonomy" id="1290"/>
    <lineage>
        <taxon>Bacteria</taxon>
        <taxon>Bacillati</taxon>
        <taxon>Bacillota</taxon>
        <taxon>Bacilli</taxon>
        <taxon>Bacillales</taxon>
        <taxon>Staphylococcaceae</taxon>
        <taxon>Staphylococcus</taxon>
    </lineage>
</organism>
<dbReference type="SMART" id="SM01005">
    <property type="entry name" value="Ala_racemase_C"/>
    <property type="match status" value="1"/>
</dbReference>